<dbReference type="AlphaFoldDB" id="A0A0F2MAH8"/>
<protein>
    <submittedName>
        <fullName evidence="1">Uncharacterized protein</fullName>
    </submittedName>
</protein>
<dbReference type="GeneID" id="27672451"/>
<dbReference type="EMBL" id="AXCR01000007">
    <property type="protein sequence ID" value="KJR85166.1"/>
    <property type="molecule type" value="Genomic_DNA"/>
</dbReference>
<organism evidence="1 2">
    <name type="scientific">Sporothrix schenckii 1099-18</name>
    <dbReference type="NCBI Taxonomy" id="1397361"/>
    <lineage>
        <taxon>Eukaryota</taxon>
        <taxon>Fungi</taxon>
        <taxon>Dikarya</taxon>
        <taxon>Ascomycota</taxon>
        <taxon>Pezizomycotina</taxon>
        <taxon>Sordariomycetes</taxon>
        <taxon>Sordariomycetidae</taxon>
        <taxon>Ophiostomatales</taxon>
        <taxon>Ophiostomataceae</taxon>
        <taxon>Sporothrix</taxon>
    </lineage>
</organism>
<comment type="caution">
    <text evidence="1">The sequence shown here is derived from an EMBL/GenBank/DDBJ whole genome shotgun (WGS) entry which is preliminary data.</text>
</comment>
<evidence type="ECO:0000313" key="2">
    <source>
        <dbReference type="Proteomes" id="UP000033710"/>
    </source>
</evidence>
<proteinExistence type="predicted"/>
<dbReference type="Proteomes" id="UP000033710">
    <property type="component" value="Unassembled WGS sequence"/>
</dbReference>
<accession>A0A0F2MAH8</accession>
<gene>
    <name evidence="1" type="ORF">SPSK_10944</name>
</gene>
<reference evidence="1 2" key="2">
    <citation type="journal article" date="2015" name="Eukaryot. Cell">
        <title>Asexual propagation of a virulent clone complex in a human and feline outbreak of sporotrichosis.</title>
        <authorList>
            <person name="Teixeira Mde M."/>
            <person name="Rodrigues A.M."/>
            <person name="Tsui C.K."/>
            <person name="de Almeida L.G."/>
            <person name="Van Diepeningen A.D."/>
            <person name="van den Ende B.G."/>
            <person name="Fernandes G.F."/>
            <person name="Kano R."/>
            <person name="Hamelin R.C."/>
            <person name="Lopes-Bezerra L.M."/>
            <person name="Vasconcelos A.T."/>
            <person name="de Hoog S."/>
            <person name="de Camargo Z.P."/>
            <person name="Felipe M.S."/>
        </authorList>
    </citation>
    <scope>NUCLEOTIDE SEQUENCE [LARGE SCALE GENOMIC DNA]</scope>
    <source>
        <strain evidence="1 2">1099-18</strain>
    </source>
</reference>
<sequence length="74" mass="7865">MASSRGNCGDGLGIQSCDVKAGKAQVRVANQACRKPAINWVNPGNWDQWNPLHLIQSFRITAGPANSKSGASTR</sequence>
<dbReference type="VEuPathDB" id="FungiDB:SPSK_10944"/>
<dbReference type="RefSeq" id="XP_016587842.1">
    <property type="nucleotide sequence ID" value="XM_016737174.1"/>
</dbReference>
<dbReference type="KEGG" id="ssck:SPSK_10944"/>
<evidence type="ECO:0000313" key="1">
    <source>
        <dbReference type="EMBL" id="KJR85166.1"/>
    </source>
</evidence>
<reference evidence="1 2" key="1">
    <citation type="journal article" date="2014" name="BMC Genomics">
        <title>Comparative genomics of the major fungal agents of human and animal Sporotrichosis: Sporothrix schenckii and Sporothrix brasiliensis.</title>
        <authorList>
            <person name="Teixeira M.M."/>
            <person name="de Almeida L.G."/>
            <person name="Kubitschek-Barreira P."/>
            <person name="Alves F.L."/>
            <person name="Kioshima E.S."/>
            <person name="Abadio A.K."/>
            <person name="Fernandes L."/>
            <person name="Derengowski L.S."/>
            <person name="Ferreira K.S."/>
            <person name="Souza R.C."/>
            <person name="Ruiz J.C."/>
            <person name="de Andrade N.C."/>
            <person name="Paes H.C."/>
            <person name="Nicola A.M."/>
            <person name="Albuquerque P."/>
            <person name="Gerber A.L."/>
            <person name="Martins V.P."/>
            <person name="Peconick L.D."/>
            <person name="Neto A.V."/>
            <person name="Chaucanez C.B."/>
            <person name="Silva P.A."/>
            <person name="Cunha O.L."/>
            <person name="de Oliveira F.F."/>
            <person name="dos Santos T.C."/>
            <person name="Barros A.L."/>
            <person name="Soares M.A."/>
            <person name="de Oliveira L.M."/>
            <person name="Marini M.M."/>
            <person name="Villalobos-Duno H."/>
            <person name="Cunha M.M."/>
            <person name="de Hoog S."/>
            <person name="da Silveira J.F."/>
            <person name="Henrissat B."/>
            <person name="Nino-Vega G.A."/>
            <person name="Cisalpino P.S."/>
            <person name="Mora-Montes H.M."/>
            <person name="Almeida S.R."/>
            <person name="Stajich J.E."/>
            <person name="Lopes-Bezerra L.M."/>
            <person name="Vasconcelos A.T."/>
            <person name="Felipe M.S."/>
        </authorList>
    </citation>
    <scope>NUCLEOTIDE SEQUENCE [LARGE SCALE GENOMIC DNA]</scope>
    <source>
        <strain evidence="1 2">1099-18</strain>
    </source>
</reference>
<name>A0A0F2MAH8_SPOSC</name>